<dbReference type="OrthoDB" id="2238957at2759"/>
<gene>
    <name evidence="3" type="ORF">A0J61_04999</name>
</gene>
<evidence type="ECO:0000313" key="4">
    <source>
        <dbReference type="Proteomes" id="UP000093000"/>
    </source>
</evidence>
<feature type="compositionally biased region" description="Low complexity" evidence="2">
    <location>
        <begin position="340"/>
        <end position="352"/>
    </location>
</feature>
<comment type="caution">
    <text evidence="3">The sequence shown here is derived from an EMBL/GenBank/DDBJ whole genome shotgun (WGS) entry which is preliminary data.</text>
</comment>
<feature type="region of interest" description="Disordered" evidence="2">
    <location>
        <begin position="274"/>
        <end position="352"/>
    </location>
</feature>
<reference evidence="3 4" key="1">
    <citation type="submission" date="2016-03" db="EMBL/GenBank/DDBJ databases">
        <title>Choanephora cucurbitarum.</title>
        <authorList>
            <person name="Min B."/>
            <person name="Park H."/>
            <person name="Park J.-H."/>
            <person name="Shin H.-D."/>
            <person name="Choi I.-G."/>
        </authorList>
    </citation>
    <scope>NUCLEOTIDE SEQUENCE [LARGE SCALE GENOMIC DNA]</scope>
    <source>
        <strain evidence="3 4">KUS-F28377</strain>
    </source>
</reference>
<protein>
    <submittedName>
        <fullName evidence="3">Uncharacterized protein</fullName>
    </submittedName>
</protein>
<evidence type="ECO:0000256" key="1">
    <source>
        <dbReference type="SAM" id="Coils"/>
    </source>
</evidence>
<dbReference type="EMBL" id="LUGH01000258">
    <property type="protein sequence ID" value="OBZ86947.1"/>
    <property type="molecule type" value="Genomic_DNA"/>
</dbReference>
<evidence type="ECO:0000313" key="3">
    <source>
        <dbReference type="EMBL" id="OBZ86947.1"/>
    </source>
</evidence>
<proteinExistence type="predicted"/>
<organism evidence="3 4">
    <name type="scientific">Choanephora cucurbitarum</name>
    <dbReference type="NCBI Taxonomy" id="101091"/>
    <lineage>
        <taxon>Eukaryota</taxon>
        <taxon>Fungi</taxon>
        <taxon>Fungi incertae sedis</taxon>
        <taxon>Mucoromycota</taxon>
        <taxon>Mucoromycotina</taxon>
        <taxon>Mucoromycetes</taxon>
        <taxon>Mucorales</taxon>
        <taxon>Mucorineae</taxon>
        <taxon>Choanephoraceae</taxon>
        <taxon>Choanephoroideae</taxon>
        <taxon>Choanephora</taxon>
    </lineage>
</organism>
<feature type="coiled-coil region" evidence="1">
    <location>
        <begin position="57"/>
        <end position="195"/>
    </location>
</feature>
<feature type="compositionally biased region" description="Low complexity" evidence="2">
    <location>
        <begin position="285"/>
        <end position="333"/>
    </location>
</feature>
<evidence type="ECO:0000256" key="2">
    <source>
        <dbReference type="SAM" id="MobiDB-lite"/>
    </source>
</evidence>
<dbReference type="Proteomes" id="UP000093000">
    <property type="component" value="Unassembled WGS sequence"/>
</dbReference>
<feature type="compositionally biased region" description="Polar residues" evidence="2">
    <location>
        <begin position="412"/>
        <end position="426"/>
    </location>
</feature>
<keyword evidence="1" id="KW-0175">Coiled coil</keyword>
<accession>A0A1C7NCX7</accession>
<dbReference type="InParanoid" id="A0A1C7NCX7"/>
<dbReference type="AlphaFoldDB" id="A0A1C7NCX7"/>
<dbReference type="STRING" id="101091.A0A1C7NCX7"/>
<name>A0A1C7NCX7_9FUNG</name>
<keyword evidence="4" id="KW-1185">Reference proteome</keyword>
<sequence length="811" mass="92216">MEITQADQSSYEAIKDRVVTIQKILNDNSNDKTEATETLRDTLDISLRAIELKDQKQAEQAKEIEQLKLKLSQLKHKIETEGVSDNHARLTDMLQQNISRLENERSAQDVQIRGQLAHIKTLERQMQALKKQLDTLKAKPTVTSAMELKRKKEVDGYQIQIEKLKEKLTVTEQAKERLAQKIDQLESELTNEDEQMTYHELYGKYTFYMTENAFLREQLIQLHTRLSEQQLTAKPSTFVDYTIESQRPVLSRFKKPFNNHAKLVTDQKVLLRSSSGLVPPPSNVTQRQKLQKPQKPQTTTTAAIELDTTIIRSRSNSPDIPSSPILPSPSSSLLPPPPSSALVAPSSPPVSISTPVALPTPVPVSEFVTAPELVTESILEPVLEPALSSSVPSLPANKERAKSKLNQSVDVTKISKTSSSIPQKRTVSMDDNRGEEKRQKIVEQKHYEKANSLLESQAILKSEDIKGKMAVSVVAEIDEHYAHMKSSFTIPGKAGLINYGILNVCTITLPKKMDKHEKIYAWYLAMIYKVEPSEFNIILNHLIQKTHDASMQKASASIFKNRFLRLFRLVTVLLRMTDSKERLRVIFYDYLKTPGCAMQMIPCLYNVVVAWKEVFEGDGIMMASIQACTQHIATRLTMPPTVLSIYNRTNTILKWTPLSIKQCIEITMEFIKSDQLKHIFRTNKEKFHQLKFNITRGLELCFIVLNDWKYVYDYIFSVRLWPLLTQEIIYLIVVDLIGTVGRMGIQQSADTKHGVRFIARCLTTVMNQPNPKEIDLKLAAAKSLLNFSDDTSDHKHIVSMLSEVKASFKKK</sequence>
<feature type="compositionally biased region" description="Basic and acidic residues" evidence="2">
    <location>
        <begin position="427"/>
        <end position="436"/>
    </location>
</feature>
<feature type="region of interest" description="Disordered" evidence="2">
    <location>
        <begin position="412"/>
        <end position="436"/>
    </location>
</feature>